<evidence type="ECO:0000256" key="9">
    <source>
        <dbReference type="RuleBase" id="RU369079"/>
    </source>
</evidence>
<feature type="domain" description="Tripartite ATP-independent periplasmic transporters DctQ component" evidence="10">
    <location>
        <begin position="65"/>
        <end position="177"/>
    </location>
</feature>
<feature type="transmembrane region" description="Helical" evidence="9">
    <location>
        <begin position="112"/>
        <end position="134"/>
    </location>
</feature>
<dbReference type="GO" id="GO:0015740">
    <property type="term" value="P:C4-dicarboxylate transport"/>
    <property type="evidence" value="ECO:0007669"/>
    <property type="project" value="TreeGrafter"/>
</dbReference>
<dbReference type="Proteomes" id="UP000324285">
    <property type="component" value="Chromosome"/>
</dbReference>
<dbReference type="InterPro" id="IPR007387">
    <property type="entry name" value="TRAP_DctQ"/>
</dbReference>
<dbReference type="KEGG" id="hbh:E4T21_12260"/>
<evidence type="ECO:0000256" key="4">
    <source>
        <dbReference type="ARBA" id="ARBA00022519"/>
    </source>
</evidence>
<dbReference type="Pfam" id="PF04290">
    <property type="entry name" value="DctQ"/>
    <property type="match status" value="1"/>
</dbReference>
<organism evidence="11 12">
    <name type="scientific">Halomonas binhaiensis</name>
    <dbReference type="NCBI Taxonomy" id="2562282"/>
    <lineage>
        <taxon>Bacteria</taxon>
        <taxon>Pseudomonadati</taxon>
        <taxon>Pseudomonadota</taxon>
        <taxon>Gammaproteobacteria</taxon>
        <taxon>Oceanospirillales</taxon>
        <taxon>Halomonadaceae</taxon>
        <taxon>Halomonas</taxon>
    </lineage>
</organism>
<dbReference type="InterPro" id="IPR055348">
    <property type="entry name" value="DctQ"/>
</dbReference>
<comment type="subcellular location">
    <subcellularLocation>
        <location evidence="1 9">Cell inner membrane</location>
        <topology evidence="1 9">Multi-pass membrane protein</topology>
    </subcellularLocation>
</comment>
<evidence type="ECO:0000259" key="10">
    <source>
        <dbReference type="Pfam" id="PF04290"/>
    </source>
</evidence>
<keyword evidence="12" id="KW-1185">Reference proteome</keyword>
<dbReference type="GO" id="GO:0005886">
    <property type="term" value="C:plasma membrane"/>
    <property type="evidence" value="ECO:0007669"/>
    <property type="project" value="UniProtKB-SubCell"/>
</dbReference>
<evidence type="ECO:0000256" key="1">
    <source>
        <dbReference type="ARBA" id="ARBA00004429"/>
    </source>
</evidence>
<evidence type="ECO:0000256" key="8">
    <source>
        <dbReference type="ARBA" id="ARBA00038436"/>
    </source>
</evidence>
<dbReference type="GO" id="GO:0022857">
    <property type="term" value="F:transmembrane transporter activity"/>
    <property type="evidence" value="ECO:0007669"/>
    <property type="project" value="UniProtKB-UniRule"/>
</dbReference>
<evidence type="ECO:0000313" key="11">
    <source>
        <dbReference type="EMBL" id="QEM82233.1"/>
    </source>
</evidence>
<evidence type="ECO:0000256" key="7">
    <source>
        <dbReference type="ARBA" id="ARBA00023136"/>
    </source>
</evidence>
<comment type="caution">
    <text evidence="9">Lacks conserved residue(s) required for the propagation of feature annotation.</text>
</comment>
<name>A0A5C1NHU2_9GAMM</name>
<evidence type="ECO:0000256" key="3">
    <source>
        <dbReference type="ARBA" id="ARBA00022475"/>
    </source>
</evidence>
<keyword evidence="2 9" id="KW-0813">Transport</keyword>
<dbReference type="RefSeq" id="WP_149285268.1">
    <property type="nucleotide sequence ID" value="NZ_CP038437.2"/>
</dbReference>
<reference evidence="11" key="1">
    <citation type="submission" date="2021-02" db="EMBL/GenBank/DDBJ databases">
        <title>Strain Y2R2, a novel species of the genus Halomonas.</title>
        <authorList>
            <person name="Huang H."/>
        </authorList>
    </citation>
    <scope>NUCLEOTIDE SEQUENCE</scope>
    <source>
        <strain evidence="11">Y2R2</strain>
    </source>
</reference>
<dbReference type="PANTHER" id="PTHR35011">
    <property type="entry name" value="2,3-DIKETO-L-GULONATE TRAP TRANSPORTER SMALL PERMEASE PROTEIN YIAM"/>
    <property type="match status" value="1"/>
</dbReference>
<accession>A0A5C1NHU2</accession>
<keyword evidence="5 9" id="KW-0812">Transmembrane</keyword>
<sequence>MSSLATTSKTAVTPLHHGLTRLCQVLALIGGALIVALAVMTVISILGRWLSSVGWISSSSALSWVSPVIGDYELVEMGTAIAVSLFLPYCHLRGGHVSVDLLVMHAPKRVQYLLTFIAEILFLLATGIMTWRLYHGLLDKQSYGETSMLLGIPLWWGYALGVIGMAMLTLVCLYRVAISLCPSADIDTTTSQGDA</sequence>
<evidence type="ECO:0000256" key="2">
    <source>
        <dbReference type="ARBA" id="ARBA00022448"/>
    </source>
</evidence>
<feature type="transmembrane region" description="Helical" evidence="9">
    <location>
        <begin position="154"/>
        <end position="174"/>
    </location>
</feature>
<dbReference type="EMBL" id="CP038437">
    <property type="protein sequence ID" value="QEM82233.1"/>
    <property type="molecule type" value="Genomic_DNA"/>
</dbReference>
<dbReference type="PANTHER" id="PTHR35011:SF10">
    <property type="entry name" value="TRAP TRANSPORTER SMALL PERMEASE PROTEIN"/>
    <property type="match status" value="1"/>
</dbReference>
<proteinExistence type="inferred from homology"/>
<comment type="function">
    <text evidence="9">Part of the tripartite ATP-independent periplasmic (TRAP) transport system.</text>
</comment>
<keyword evidence="7 9" id="KW-0472">Membrane</keyword>
<evidence type="ECO:0000256" key="6">
    <source>
        <dbReference type="ARBA" id="ARBA00022989"/>
    </source>
</evidence>
<evidence type="ECO:0000256" key="5">
    <source>
        <dbReference type="ARBA" id="ARBA00022692"/>
    </source>
</evidence>
<keyword evidence="6 9" id="KW-1133">Transmembrane helix</keyword>
<evidence type="ECO:0000313" key="12">
    <source>
        <dbReference type="Proteomes" id="UP000324285"/>
    </source>
</evidence>
<feature type="transmembrane region" description="Helical" evidence="9">
    <location>
        <begin position="25"/>
        <end position="50"/>
    </location>
</feature>
<comment type="subunit">
    <text evidence="9">The complex comprises the extracytoplasmic solute receptor protein and the two transmembrane proteins.</text>
</comment>
<comment type="similarity">
    <text evidence="8 9">Belongs to the TRAP transporter small permease family.</text>
</comment>
<gene>
    <name evidence="11" type="ORF">E4T21_12260</name>
</gene>
<dbReference type="AlphaFoldDB" id="A0A5C1NHU2"/>
<keyword evidence="4 9" id="KW-0997">Cell inner membrane</keyword>
<keyword evidence="3" id="KW-1003">Cell membrane</keyword>
<protein>
    <recommendedName>
        <fullName evidence="9">TRAP transporter small permease protein</fullName>
    </recommendedName>
</protein>
<dbReference type="OrthoDB" id="6900059at2"/>